<evidence type="ECO:0000256" key="2">
    <source>
        <dbReference type="SAM" id="Phobius"/>
    </source>
</evidence>
<evidence type="ECO:0000313" key="4">
    <source>
        <dbReference type="Proteomes" id="UP000664203"/>
    </source>
</evidence>
<evidence type="ECO:0000256" key="1">
    <source>
        <dbReference type="SAM" id="MobiDB-lite"/>
    </source>
</evidence>
<reference evidence="3" key="1">
    <citation type="submission" date="2021-03" db="EMBL/GenBank/DDBJ databases">
        <authorList>
            <person name="Tagirdzhanova G."/>
        </authorList>
    </citation>
    <scope>NUCLEOTIDE SEQUENCE</scope>
</reference>
<proteinExistence type="predicted"/>
<feature type="compositionally biased region" description="Polar residues" evidence="1">
    <location>
        <begin position="168"/>
        <end position="179"/>
    </location>
</feature>
<dbReference type="EMBL" id="CAJPDR010000053">
    <property type="protein sequence ID" value="CAF9912132.1"/>
    <property type="molecule type" value="Genomic_DNA"/>
</dbReference>
<keyword evidence="2" id="KW-0812">Transmembrane</keyword>
<feature type="transmembrane region" description="Helical" evidence="2">
    <location>
        <begin position="51"/>
        <end position="72"/>
    </location>
</feature>
<feature type="region of interest" description="Disordered" evidence="1">
    <location>
        <begin position="149"/>
        <end position="220"/>
    </location>
</feature>
<feature type="compositionally biased region" description="Polar residues" evidence="1">
    <location>
        <begin position="273"/>
        <end position="284"/>
    </location>
</feature>
<dbReference type="Proteomes" id="UP000664203">
    <property type="component" value="Unassembled WGS sequence"/>
</dbReference>
<evidence type="ECO:0000313" key="3">
    <source>
        <dbReference type="EMBL" id="CAF9912132.1"/>
    </source>
</evidence>
<name>A0A8H3ETS0_9LECA</name>
<keyword evidence="2" id="KW-1133">Transmembrane helix</keyword>
<feature type="transmembrane region" description="Helical" evidence="2">
    <location>
        <begin position="6"/>
        <end position="30"/>
    </location>
</feature>
<feature type="region of interest" description="Disordered" evidence="1">
    <location>
        <begin position="494"/>
        <end position="604"/>
    </location>
</feature>
<comment type="caution">
    <text evidence="3">The sequence shown here is derived from an EMBL/GenBank/DDBJ whole genome shotgun (WGS) entry which is preliminary data.</text>
</comment>
<dbReference type="AlphaFoldDB" id="A0A8H3ETS0"/>
<feature type="region of interest" description="Disordered" evidence="1">
    <location>
        <begin position="243"/>
        <end position="304"/>
    </location>
</feature>
<feature type="compositionally biased region" description="Polar residues" evidence="1">
    <location>
        <begin position="535"/>
        <end position="544"/>
    </location>
</feature>
<dbReference type="OrthoDB" id="5383110at2759"/>
<feature type="compositionally biased region" description="Basic and acidic residues" evidence="1">
    <location>
        <begin position="397"/>
        <end position="411"/>
    </location>
</feature>
<organism evidence="3 4">
    <name type="scientific">Alectoria fallacina</name>
    <dbReference type="NCBI Taxonomy" id="1903189"/>
    <lineage>
        <taxon>Eukaryota</taxon>
        <taxon>Fungi</taxon>
        <taxon>Dikarya</taxon>
        <taxon>Ascomycota</taxon>
        <taxon>Pezizomycotina</taxon>
        <taxon>Lecanoromycetes</taxon>
        <taxon>OSLEUM clade</taxon>
        <taxon>Lecanoromycetidae</taxon>
        <taxon>Lecanorales</taxon>
        <taxon>Lecanorineae</taxon>
        <taxon>Parmeliaceae</taxon>
        <taxon>Alectoria</taxon>
    </lineage>
</organism>
<keyword evidence="4" id="KW-1185">Reference proteome</keyword>
<feature type="region of interest" description="Disordered" evidence="1">
    <location>
        <begin position="352"/>
        <end position="411"/>
    </location>
</feature>
<keyword evidence="2" id="KW-0472">Membrane</keyword>
<feature type="compositionally biased region" description="Basic and acidic residues" evidence="1">
    <location>
        <begin position="595"/>
        <end position="604"/>
    </location>
</feature>
<accession>A0A8H3ETS0</accession>
<protein>
    <submittedName>
        <fullName evidence="3">Uncharacterized protein</fullName>
    </submittedName>
</protein>
<sequence>MVPHSLLSAVLDFVGLASTAAVIVWLVSGLQPLFERVRDSCRACQPPKGRALLLWSAFLIHIAWMAAAALYLRNLLSLWDLMGTWLENQPVNRPVYALLHLYLFFLLVCGIYAWAITVFEISQNRKVFKDLFMIARFNTRKYQAIEDLETQHGSSSTDPIDTEAENPSALSDVQGTRSLPQDEGSRSNGQESNEDVAPTGARINEPQHPSNEAAWPGTDRPVGEIIARTGYSPIRSVTTSASPIGGGWNNSETAGPFNEHYPTLDSDGDAITRTPSSSASNVSSGIDEPENVVDDRGGCQGVRLRKPRNTKASCTIDQRGCVEEDGPSGLYYATPRLSPQDPNAETNVESIIIGEPPSPCNSCSSAHAESIPTAKRSPVRVPITPTSPTADADDADTEKTENERQQGERKNRYLANAATQIANSNMSMMVPPCRTHTVLHDIDPNPNDNKANSEDIDSGIATLAQEEGARSAALGDDAENTRVQESNLAAHALDQSATSVNSKPTPSPTPASALHTRPATPPRGQGDRETGLDWRSSQAATADTRTGMRDDEPPTRPPPRRRPMSPYPFAKGRRATGPDGGRHLRDLSLEIPDAGFDHRGGEGE</sequence>
<feature type="region of interest" description="Disordered" evidence="1">
    <location>
        <begin position="436"/>
        <end position="455"/>
    </location>
</feature>
<feature type="transmembrane region" description="Helical" evidence="2">
    <location>
        <begin position="95"/>
        <end position="119"/>
    </location>
</feature>
<gene>
    <name evidence="3" type="ORF">ALECFALPRED_007881</name>
</gene>